<comment type="caution">
    <text evidence="4">The sequence shown here is derived from an EMBL/GenBank/DDBJ whole genome shotgun (WGS) entry which is preliminary data.</text>
</comment>
<dbReference type="GO" id="GO:0043856">
    <property type="term" value="F:anti-sigma factor antagonist activity"/>
    <property type="evidence" value="ECO:0007669"/>
    <property type="project" value="InterPro"/>
</dbReference>
<evidence type="ECO:0000259" key="3">
    <source>
        <dbReference type="PROSITE" id="PS50801"/>
    </source>
</evidence>
<evidence type="ECO:0000313" key="4">
    <source>
        <dbReference type="EMBL" id="TDQ00892.1"/>
    </source>
</evidence>
<gene>
    <name evidence="4" type="ORF">EV186_102758</name>
</gene>
<comment type="similarity">
    <text evidence="1 2">Belongs to the anti-sigma-factor antagonist family.</text>
</comment>
<reference evidence="4 5" key="1">
    <citation type="submission" date="2019-03" db="EMBL/GenBank/DDBJ databases">
        <title>Genomic Encyclopedia of Type Strains, Phase IV (KMG-IV): sequencing the most valuable type-strain genomes for metagenomic binning, comparative biology and taxonomic classification.</title>
        <authorList>
            <person name="Goeker M."/>
        </authorList>
    </citation>
    <scope>NUCLEOTIDE SEQUENCE [LARGE SCALE GENOMIC DNA]</scope>
    <source>
        <strain evidence="4 5">DSM 45361</strain>
    </source>
</reference>
<dbReference type="Pfam" id="PF01740">
    <property type="entry name" value="STAS"/>
    <property type="match status" value="1"/>
</dbReference>
<dbReference type="PROSITE" id="PS50801">
    <property type="entry name" value="STAS"/>
    <property type="match status" value="1"/>
</dbReference>
<name>A0A4R6SFU7_LABRH</name>
<dbReference type="InterPro" id="IPR003658">
    <property type="entry name" value="Anti-sigma_ant"/>
</dbReference>
<dbReference type="AlphaFoldDB" id="A0A4R6SFU7"/>
<protein>
    <recommendedName>
        <fullName evidence="2">Anti-sigma factor antagonist</fullName>
    </recommendedName>
</protein>
<dbReference type="CDD" id="cd07043">
    <property type="entry name" value="STAS_anti-anti-sigma_factors"/>
    <property type="match status" value="1"/>
</dbReference>
<dbReference type="PANTHER" id="PTHR33495">
    <property type="entry name" value="ANTI-SIGMA FACTOR ANTAGONIST TM_1081-RELATED-RELATED"/>
    <property type="match status" value="1"/>
</dbReference>
<evidence type="ECO:0000256" key="2">
    <source>
        <dbReference type="RuleBase" id="RU003749"/>
    </source>
</evidence>
<dbReference type="SUPFAM" id="SSF52091">
    <property type="entry name" value="SpoIIaa-like"/>
    <property type="match status" value="1"/>
</dbReference>
<keyword evidence="5" id="KW-1185">Reference proteome</keyword>
<evidence type="ECO:0000256" key="1">
    <source>
        <dbReference type="ARBA" id="ARBA00009013"/>
    </source>
</evidence>
<dbReference type="Proteomes" id="UP000295444">
    <property type="component" value="Unassembled WGS sequence"/>
</dbReference>
<sequence>MRMAVANAIPAIVTLHGELDIATIEAVRETLFSLAREPRQLIVDLTDVSFCGWAGVRMLLEFQREVAEPGQTVLAGCSPGLLRVMDIADVRALFDLADTVDEARDHLLTEVSC</sequence>
<evidence type="ECO:0000313" key="5">
    <source>
        <dbReference type="Proteomes" id="UP000295444"/>
    </source>
</evidence>
<dbReference type="EMBL" id="SNXZ01000002">
    <property type="protein sequence ID" value="TDQ00892.1"/>
    <property type="molecule type" value="Genomic_DNA"/>
</dbReference>
<organism evidence="4 5">
    <name type="scientific">Labedaea rhizosphaerae</name>
    <dbReference type="NCBI Taxonomy" id="598644"/>
    <lineage>
        <taxon>Bacteria</taxon>
        <taxon>Bacillati</taxon>
        <taxon>Actinomycetota</taxon>
        <taxon>Actinomycetes</taxon>
        <taxon>Pseudonocardiales</taxon>
        <taxon>Pseudonocardiaceae</taxon>
        <taxon>Labedaea</taxon>
    </lineage>
</organism>
<dbReference type="InterPro" id="IPR002645">
    <property type="entry name" value="STAS_dom"/>
</dbReference>
<dbReference type="RefSeq" id="WP_166659161.1">
    <property type="nucleotide sequence ID" value="NZ_SNXZ01000002.1"/>
</dbReference>
<accession>A0A4R6SFU7</accession>
<proteinExistence type="inferred from homology"/>
<dbReference type="InterPro" id="IPR036513">
    <property type="entry name" value="STAS_dom_sf"/>
</dbReference>
<feature type="domain" description="STAS" evidence="3">
    <location>
        <begin position="12"/>
        <end position="107"/>
    </location>
</feature>
<dbReference type="NCBIfam" id="TIGR00377">
    <property type="entry name" value="ant_ant_sig"/>
    <property type="match status" value="1"/>
</dbReference>
<dbReference type="Gene3D" id="3.30.750.24">
    <property type="entry name" value="STAS domain"/>
    <property type="match status" value="1"/>
</dbReference>